<dbReference type="AlphaFoldDB" id="A0A4C1XFB5"/>
<keyword evidence="3" id="KW-1185">Reference proteome</keyword>
<dbReference type="Proteomes" id="UP000299102">
    <property type="component" value="Unassembled WGS sequence"/>
</dbReference>
<evidence type="ECO:0000313" key="2">
    <source>
        <dbReference type="EMBL" id="GBP60947.1"/>
    </source>
</evidence>
<evidence type="ECO:0000256" key="1">
    <source>
        <dbReference type="SAM" id="MobiDB-lite"/>
    </source>
</evidence>
<accession>A0A4C1XFB5</accession>
<comment type="caution">
    <text evidence="2">The sequence shown here is derived from an EMBL/GenBank/DDBJ whole genome shotgun (WGS) entry which is preliminary data.</text>
</comment>
<sequence>MTTPQPASRRSQAAGERGITRHARVWITGKAHKNNNTLEELYLPFKDLVSSTQQLVCLCLFAVPRCTCPANRLLQVYLFLLVTDNPKPNQLVATPRPLLSLSQRPHLPPDPLPSPWEAPAPLGGGAAPVRNL</sequence>
<organism evidence="2 3">
    <name type="scientific">Eumeta variegata</name>
    <name type="common">Bagworm moth</name>
    <name type="synonym">Eumeta japonica</name>
    <dbReference type="NCBI Taxonomy" id="151549"/>
    <lineage>
        <taxon>Eukaryota</taxon>
        <taxon>Metazoa</taxon>
        <taxon>Ecdysozoa</taxon>
        <taxon>Arthropoda</taxon>
        <taxon>Hexapoda</taxon>
        <taxon>Insecta</taxon>
        <taxon>Pterygota</taxon>
        <taxon>Neoptera</taxon>
        <taxon>Endopterygota</taxon>
        <taxon>Lepidoptera</taxon>
        <taxon>Glossata</taxon>
        <taxon>Ditrysia</taxon>
        <taxon>Tineoidea</taxon>
        <taxon>Psychidae</taxon>
        <taxon>Oiketicinae</taxon>
        <taxon>Eumeta</taxon>
    </lineage>
</organism>
<feature type="compositionally biased region" description="Pro residues" evidence="1">
    <location>
        <begin position="106"/>
        <end position="118"/>
    </location>
</feature>
<name>A0A4C1XFB5_EUMVA</name>
<gene>
    <name evidence="2" type="ORF">EVAR_51510_1</name>
</gene>
<protein>
    <submittedName>
        <fullName evidence="2">Uncharacterized protein</fullName>
    </submittedName>
</protein>
<reference evidence="2 3" key="1">
    <citation type="journal article" date="2019" name="Commun. Biol.">
        <title>The bagworm genome reveals a unique fibroin gene that provides high tensile strength.</title>
        <authorList>
            <person name="Kono N."/>
            <person name="Nakamura H."/>
            <person name="Ohtoshi R."/>
            <person name="Tomita M."/>
            <person name="Numata K."/>
            <person name="Arakawa K."/>
        </authorList>
    </citation>
    <scope>NUCLEOTIDE SEQUENCE [LARGE SCALE GENOMIC DNA]</scope>
</reference>
<evidence type="ECO:0000313" key="3">
    <source>
        <dbReference type="Proteomes" id="UP000299102"/>
    </source>
</evidence>
<dbReference type="EMBL" id="BGZK01000800">
    <property type="protein sequence ID" value="GBP60947.1"/>
    <property type="molecule type" value="Genomic_DNA"/>
</dbReference>
<proteinExistence type="predicted"/>
<feature type="region of interest" description="Disordered" evidence="1">
    <location>
        <begin position="95"/>
        <end position="132"/>
    </location>
</feature>